<dbReference type="InterPro" id="IPR036170">
    <property type="entry name" value="YezG-like_sf"/>
</dbReference>
<gene>
    <name evidence="1" type="ORF">LG943_11275</name>
</gene>
<organism evidence="1 2">
    <name type="scientific">Streptomonospora mangrovi</name>
    <dbReference type="NCBI Taxonomy" id="2883123"/>
    <lineage>
        <taxon>Bacteria</taxon>
        <taxon>Bacillati</taxon>
        <taxon>Actinomycetota</taxon>
        <taxon>Actinomycetes</taxon>
        <taxon>Streptosporangiales</taxon>
        <taxon>Nocardiopsidaceae</taxon>
        <taxon>Streptomonospora</taxon>
    </lineage>
</organism>
<comment type="caution">
    <text evidence="1">The sequence shown here is derived from an EMBL/GenBank/DDBJ whole genome shotgun (WGS) entry which is preliminary data.</text>
</comment>
<sequence length="157" mass="17461">MSARGRLTPAQQEAILREVGRALAKAAPRNWNKVTLRCDALLDFCSTKTTAVLDDEQSTSVSTPPAAIAKMTELRDGMYSPGKGTWFKAVYILTRPGRFTVHYSHDEEPSFSIPAHDYDFLVDSRAYPRDSDSTPDWLRRRLAAALEAEAVAKADEN</sequence>
<accession>A0A9X3SH64</accession>
<dbReference type="SUPFAM" id="SSF160424">
    <property type="entry name" value="BH3703-like"/>
    <property type="match status" value="1"/>
</dbReference>
<dbReference type="EMBL" id="JAJAQC010000016">
    <property type="protein sequence ID" value="MDA0564899.1"/>
    <property type="molecule type" value="Genomic_DNA"/>
</dbReference>
<dbReference type="AlphaFoldDB" id="A0A9X3SH64"/>
<evidence type="ECO:0000313" key="2">
    <source>
        <dbReference type="Proteomes" id="UP001140076"/>
    </source>
</evidence>
<keyword evidence="2" id="KW-1185">Reference proteome</keyword>
<dbReference type="Proteomes" id="UP001140076">
    <property type="component" value="Unassembled WGS sequence"/>
</dbReference>
<dbReference type="RefSeq" id="WP_270072182.1">
    <property type="nucleotide sequence ID" value="NZ_JAJAQC010000016.1"/>
</dbReference>
<reference evidence="1" key="1">
    <citation type="submission" date="2021-10" db="EMBL/GenBank/DDBJ databases">
        <title>Streptomonospora sp. nov., isolated from mangrove soil.</title>
        <authorList>
            <person name="Chen X."/>
            <person name="Ge X."/>
            <person name="Liu W."/>
        </authorList>
    </citation>
    <scope>NUCLEOTIDE SEQUENCE</scope>
    <source>
        <strain evidence="1">S1-112</strain>
    </source>
</reference>
<protein>
    <submittedName>
        <fullName evidence="1">Uncharacterized protein</fullName>
    </submittedName>
</protein>
<evidence type="ECO:0000313" key="1">
    <source>
        <dbReference type="EMBL" id="MDA0564899.1"/>
    </source>
</evidence>
<name>A0A9X3SH64_9ACTN</name>
<proteinExistence type="predicted"/>